<dbReference type="InterPro" id="IPR008620">
    <property type="entry name" value="FixH"/>
</dbReference>
<dbReference type="Proteomes" id="UP000275348">
    <property type="component" value="Unassembled WGS sequence"/>
</dbReference>
<dbReference type="PROSITE" id="PS51257">
    <property type="entry name" value="PROKAR_LIPOPROTEIN"/>
    <property type="match status" value="1"/>
</dbReference>
<keyword evidence="1" id="KW-0812">Transmembrane</keyword>
<protein>
    <recommendedName>
        <fullName evidence="4">Nitrogen fixation protein FixH</fullName>
    </recommendedName>
</protein>
<sequence>MKLNWGHYIAIALGCFMIFILTLLFSANDSGHAMVTEDYYEKELTFQNEIDAEKRANALAEKPVINSQANGMVLTFPVEIVPNEGSLFLMRNNNELDDIRMPLKLDGKNKMLIPANKLKDGEYELFLKWKNENKEYLVKKTVQWISQ</sequence>
<keyword evidence="1" id="KW-0472">Membrane</keyword>
<reference evidence="2 3" key="1">
    <citation type="submission" date="2018-10" db="EMBL/GenBank/DDBJ databases">
        <authorList>
            <person name="Chen X."/>
        </authorList>
    </citation>
    <scope>NUCLEOTIDE SEQUENCE [LARGE SCALE GENOMIC DNA]</scope>
    <source>
        <strain evidence="2 3">YIM 102668</strain>
    </source>
</reference>
<dbReference type="OrthoDB" id="1493774at2"/>
<organism evidence="2 3">
    <name type="scientific">Faecalibacter macacae</name>
    <dbReference type="NCBI Taxonomy" id="1859289"/>
    <lineage>
        <taxon>Bacteria</taxon>
        <taxon>Pseudomonadati</taxon>
        <taxon>Bacteroidota</taxon>
        <taxon>Flavobacteriia</taxon>
        <taxon>Flavobacteriales</taxon>
        <taxon>Weeksellaceae</taxon>
        <taxon>Faecalibacter</taxon>
    </lineage>
</organism>
<gene>
    <name evidence="2" type="ORF">EAH69_08585</name>
</gene>
<dbReference type="Pfam" id="PF05751">
    <property type="entry name" value="FixH"/>
    <property type="match status" value="1"/>
</dbReference>
<dbReference type="AlphaFoldDB" id="A0A3L9M8F3"/>
<accession>A0A3L9M8F3</accession>
<evidence type="ECO:0000256" key="1">
    <source>
        <dbReference type="SAM" id="Phobius"/>
    </source>
</evidence>
<proteinExistence type="predicted"/>
<feature type="transmembrane region" description="Helical" evidence="1">
    <location>
        <begin position="6"/>
        <end position="25"/>
    </location>
</feature>
<dbReference type="EMBL" id="RDOJ01000010">
    <property type="protein sequence ID" value="RLZ09268.1"/>
    <property type="molecule type" value="Genomic_DNA"/>
</dbReference>
<keyword evidence="3" id="KW-1185">Reference proteome</keyword>
<name>A0A3L9M8F3_9FLAO</name>
<comment type="caution">
    <text evidence="2">The sequence shown here is derived from an EMBL/GenBank/DDBJ whole genome shotgun (WGS) entry which is preliminary data.</text>
</comment>
<dbReference type="RefSeq" id="WP_121934787.1">
    <property type="nucleotide sequence ID" value="NZ_RDOJ01000010.1"/>
</dbReference>
<evidence type="ECO:0008006" key="4">
    <source>
        <dbReference type="Google" id="ProtNLM"/>
    </source>
</evidence>
<keyword evidence="1" id="KW-1133">Transmembrane helix</keyword>
<evidence type="ECO:0000313" key="3">
    <source>
        <dbReference type="Proteomes" id="UP000275348"/>
    </source>
</evidence>
<evidence type="ECO:0000313" key="2">
    <source>
        <dbReference type="EMBL" id="RLZ09268.1"/>
    </source>
</evidence>